<dbReference type="Gene3D" id="3.40.430.10">
    <property type="entry name" value="Dihydrofolate Reductase, subunit A"/>
    <property type="match status" value="1"/>
</dbReference>
<feature type="domain" description="Bacterial bifunctional deaminase-reductase C-terminal" evidence="1">
    <location>
        <begin position="3"/>
        <end position="173"/>
    </location>
</feature>
<dbReference type="SUPFAM" id="SSF53597">
    <property type="entry name" value="Dihydrofolate reductase-like"/>
    <property type="match status" value="1"/>
</dbReference>
<dbReference type="PANTHER" id="PTHR38011">
    <property type="entry name" value="DIHYDROFOLATE REDUCTASE FAMILY PROTEIN (AFU_ORTHOLOGUE AFUA_8G06820)"/>
    <property type="match status" value="1"/>
</dbReference>
<organism evidence="2 3">
    <name type="scientific">Streptomyces omiyaensis</name>
    <dbReference type="NCBI Taxonomy" id="68247"/>
    <lineage>
        <taxon>Bacteria</taxon>
        <taxon>Bacillati</taxon>
        <taxon>Actinomycetota</taxon>
        <taxon>Actinomycetes</taxon>
        <taxon>Kitasatosporales</taxon>
        <taxon>Streptomycetaceae</taxon>
        <taxon>Streptomyces</taxon>
    </lineage>
</organism>
<dbReference type="Proteomes" id="UP001604282">
    <property type="component" value="Unassembled WGS sequence"/>
</dbReference>
<proteinExistence type="predicted"/>
<dbReference type="Pfam" id="PF01872">
    <property type="entry name" value="RibD_C"/>
    <property type="match status" value="1"/>
</dbReference>
<protein>
    <submittedName>
        <fullName evidence="2">Dihydrofolate reductase family protein</fullName>
    </submittedName>
</protein>
<accession>A0ABW7C1N7</accession>
<gene>
    <name evidence="2" type="ORF">ACGFYS_32640</name>
</gene>
<dbReference type="InterPro" id="IPR002734">
    <property type="entry name" value="RibDG_C"/>
</dbReference>
<evidence type="ECO:0000259" key="1">
    <source>
        <dbReference type="Pfam" id="PF01872"/>
    </source>
</evidence>
<sequence length="183" mass="19766">MRKIVNSTYLSLDGDIEKLDQWAADHWSDDLERYATELLSGADALLMGRETYTGFASAWSARAGADAFADRMNALDKYVVSSTLTGGDWGDTTVIPREGAARAIAALKERPGGDILMYGFGPVARTLLAHGLLDEVRFWVHPVFAGGGTLAADGFRGRLRHVRTETLDTGVVVLTYGPASSEK</sequence>
<dbReference type="EMBL" id="JBICZW010000032">
    <property type="protein sequence ID" value="MFG3193675.1"/>
    <property type="molecule type" value="Genomic_DNA"/>
</dbReference>
<dbReference type="PANTHER" id="PTHR38011:SF11">
    <property type="entry name" value="2,5-DIAMINO-6-RIBOSYLAMINO-4(3H)-PYRIMIDINONE 5'-PHOSPHATE REDUCTASE"/>
    <property type="match status" value="1"/>
</dbReference>
<evidence type="ECO:0000313" key="2">
    <source>
        <dbReference type="EMBL" id="MFG3193675.1"/>
    </source>
</evidence>
<dbReference type="InterPro" id="IPR050765">
    <property type="entry name" value="Riboflavin_Biosynth_HTPR"/>
</dbReference>
<dbReference type="InterPro" id="IPR024072">
    <property type="entry name" value="DHFR-like_dom_sf"/>
</dbReference>
<keyword evidence="3" id="KW-1185">Reference proteome</keyword>
<name>A0ABW7C1N7_9ACTN</name>
<reference evidence="2 3" key="1">
    <citation type="submission" date="2024-10" db="EMBL/GenBank/DDBJ databases">
        <title>The Natural Products Discovery Center: Release of the First 8490 Sequenced Strains for Exploring Actinobacteria Biosynthetic Diversity.</title>
        <authorList>
            <person name="Kalkreuter E."/>
            <person name="Kautsar S.A."/>
            <person name="Yang D."/>
            <person name="Bader C.D."/>
            <person name="Teijaro C.N."/>
            <person name="Fluegel L."/>
            <person name="Davis C.M."/>
            <person name="Simpson J.R."/>
            <person name="Lauterbach L."/>
            <person name="Steele A.D."/>
            <person name="Gui C."/>
            <person name="Meng S."/>
            <person name="Li G."/>
            <person name="Viehrig K."/>
            <person name="Ye F."/>
            <person name="Su P."/>
            <person name="Kiefer A.F."/>
            <person name="Nichols A."/>
            <person name="Cepeda A.J."/>
            <person name="Yan W."/>
            <person name="Fan B."/>
            <person name="Jiang Y."/>
            <person name="Adhikari A."/>
            <person name="Zheng C.-J."/>
            <person name="Schuster L."/>
            <person name="Cowan T.M."/>
            <person name="Smanski M.J."/>
            <person name="Chevrette M.G."/>
            <person name="De Carvalho L.P.S."/>
            <person name="Shen B."/>
        </authorList>
    </citation>
    <scope>NUCLEOTIDE SEQUENCE [LARGE SCALE GENOMIC DNA]</scope>
    <source>
        <strain evidence="2 3">NPDC048229</strain>
    </source>
</reference>
<comment type="caution">
    <text evidence="2">The sequence shown here is derived from an EMBL/GenBank/DDBJ whole genome shotgun (WGS) entry which is preliminary data.</text>
</comment>
<dbReference type="RefSeq" id="WP_189853448.1">
    <property type="nucleotide sequence ID" value="NZ_BMVV01000038.1"/>
</dbReference>
<evidence type="ECO:0000313" key="3">
    <source>
        <dbReference type="Proteomes" id="UP001604282"/>
    </source>
</evidence>